<protein>
    <submittedName>
        <fullName evidence="10">Voltage-gated potassium channel</fullName>
    </submittedName>
</protein>
<dbReference type="Gene3D" id="1.20.5.110">
    <property type="match status" value="1"/>
</dbReference>
<keyword evidence="7 10" id="KW-0407">Ion channel</keyword>
<evidence type="ECO:0000313" key="11">
    <source>
        <dbReference type="Proteomes" id="UP000247781"/>
    </source>
</evidence>
<reference evidence="11" key="1">
    <citation type="submission" date="2018-05" db="EMBL/GenBank/DDBJ databases">
        <authorList>
            <person name="Deangelis K."/>
            <person name="Huntemann M."/>
            <person name="Clum A."/>
            <person name="Pillay M."/>
            <person name="Palaniappan K."/>
            <person name="Varghese N."/>
            <person name="Mikhailova N."/>
            <person name="Stamatis D."/>
            <person name="Reddy T."/>
            <person name="Daum C."/>
            <person name="Shapiro N."/>
            <person name="Ivanova N."/>
            <person name="Kyrpides N."/>
            <person name="Woyke T."/>
        </authorList>
    </citation>
    <scope>NUCLEOTIDE SEQUENCE [LARGE SCALE GENOMIC DNA]</scope>
    <source>
        <strain evidence="11">GAS496</strain>
    </source>
</reference>
<accession>A0A318HP47</accession>
<dbReference type="AlphaFoldDB" id="A0A318HP47"/>
<evidence type="ECO:0000256" key="3">
    <source>
        <dbReference type="ARBA" id="ARBA00022692"/>
    </source>
</evidence>
<dbReference type="PRINTS" id="PR00169">
    <property type="entry name" value="KCHANNEL"/>
</dbReference>
<dbReference type="Pfam" id="PF07885">
    <property type="entry name" value="Ion_trans_2"/>
    <property type="match status" value="1"/>
</dbReference>
<feature type="transmembrane region" description="Helical" evidence="8">
    <location>
        <begin position="16"/>
        <end position="35"/>
    </location>
</feature>
<evidence type="ECO:0000256" key="2">
    <source>
        <dbReference type="ARBA" id="ARBA00022448"/>
    </source>
</evidence>
<dbReference type="Proteomes" id="UP000247781">
    <property type="component" value="Unassembled WGS sequence"/>
</dbReference>
<dbReference type="InterPro" id="IPR027359">
    <property type="entry name" value="Volt_channel_dom_sf"/>
</dbReference>
<dbReference type="GO" id="GO:0005249">
    <property type="term" value="F:voltage-gated potassium channel activity"/>
    <property type="evidence" value="ECO:0007669"/>
    <property type="project" value="InterPro"/>
</dbReference>
<feature type="transmembrane region" description="Helical" evidence="8">
    <location>
        <begin position="47"/>
        <end position="66"/>
    </location>
</feature>
<keyword evidence="5" id="KW-0406">Ion transport</keyword>
<dbReference type="GO" id="GO:0001508">
    <property type="term" value="P:action potential"/>
    <property type="evidence" value="ECO:0007669"/>
    <property type="project" value="TreeGrafter"/>
</dbReference>
<keyword evidence="2" id="KW-0813">Transport</keyword>
<feature type="transmembrane region" description="Helical" evidence="8">
    <location>
        <begin position="78"/>
        <end position="104"/>
    </location>
</feature>
<dbReference type="OrthoDB" id="9799090at2"/>
<evidence type="ECO:0000256" key="6">
    <source>
        <dbReference type="ARBA" id="ARBA00023136"/>
    </source>
</evidence>
<evidence type="ECO:0000259" key="9">
    <source>
        <dbReference type="Pfam" id="PF07885"/>
    </source>
</evidence>
<dbReference type="Gene3D" id="1.20.120.350">
    <property type="entry name" value="Voltage-gated potassium channels. Chain C"/>
    <property type="match status" value="1"/>
</dbReference>
<comment type="caution">
    <text evidence="10">The sequence shown here is derived from an EMBL/GenBank/DDBJ whole genome shotgun (WGS) entry which is preliminary data.</text>
</comment>
<evidence type="ECO:0000256" key="7">
    <source>
        <dbReference type="ARBA" id="ARBA00023303"/>
    </source>
</evidence>
<organism evidence="10 11">
    <name type="scientific">Mycolicibacterium moriokaense</name>
    <dbReference type="NCBI Taxonomy" id="39691"/>
    <lineage>
        <taxon>Bacteria</taxon>
        <taxon>Bacillati</taxon>
        <taxon>Actinomycetota</taxon>
        <taxon>Actinomycetes</taxon>
        <taxon>Mycobacteriales</taxon>
        <taxon>Mycobacteriaceae</taxon>
        <taxon>Mycolicibacterium</taxon>
    </lineage>
</organism>
<evidence type="ECO:0000256" key="5">
    <source>
        <dbReference type="ARBA" id="ARBA00023065"/>
    </source>
</evidence>
<keyword evidence="4 8" id="KW-1133">Transmembrane helix</keyword>
<dbReference type="RefSeq" id="WP_110315548.1">
    <property type="nucleotide sequence ID" value="NZ_QJJU01000004.1"/>
</dbReference>
<name>A0A318HP47_9MYCO</name>
<evidence type="ECO:0000256" key="8">
    <source>
        <dbReference type="SAM" id="Phobius"/>
    </source>
</evidence>
<feature type="transmembrane region" description="Helical" evidence="8">
    <location>
        <begin position="178"/>
        <end position="203"/>
    </location>
</feature>
<dbReference type="InterPro" id="IPR028325">
    <property type="entry name" value="VG_K_chnl"/>
</dbReference>
<keyword evidence="3 8" id="KW-0812">Transmembrane</keyword>
<evidence type="ECO:0000256" key="4">
    <source>
        <dbReference type="ARBA" id="ARBA00022989"/>
    </source>
</evidence>
<dbReference type="InterPro" id="IPR013099">
    <property type="entry name" value="K_chnl_dom"/>
</dbReference>
<sequence>MHPQTRLGRFEHHTEWPLAAVALLFLGLYSAQILLEPRGSTAAAITDAMRALYFVFVVDYLARLYLADPRAKWFVRHLFDLAIVVLPFLRPLRLLSLAVVVEVLQRAVGDTIRGRVIIYTVFGAAVMIYAASLAMLDVERHAPDAHIKTFGDALWWAITTVTTVGYGDYTPVTGEGRIVAVALMIGGVTLLGVVTATLASWIVQRVAAEDTANQTATWAQIEELREEIHRLTKLVADDREPAYGEGREGI</sequence>
<dbReference type="PANTHER" id="PTHR11537">
    <property type="entry name" value="VOLTAGE-GATED POTASSIUM CHANNEL"/>
    <property type="match status" value="1"/>
</dbReference>
<dbReference type="GO" id="GO:0008076">
    <property type="term" value="C:voltage-gated potassium channel complex"/>
    <property type="evidence" value="ECO:0007669"/>
    <property type="project" value="InterPro"/>
</dbReference>
<keyword evidence="11" id="KW-1185">Reference proteome</keyword>
<evidence type="ECO:0000256" key="1">
    <source>
        <dbReference type="ARBA" id="ARBA00004141"/>
    </source>
</evidence>
<evidence type="ECO:0000313" key="10">
    <source>
        <dbReference type="EMBL" id="PXX10289.1"/>
    </source>
</evidence>
<feature type="transmembrane region" description="Helical" evidence="8">
    <location>
        <begin position="116"/>
        <end position="136"/>
    </location>
</feature>
<comment type="subcellular location">
    <subcellularLocation>
        <location evidence="1">Membrane</location>
        <topology evidence="1">Multi-pass membrane protein</topology>
    </subcellularLocation>
</comment>
<gene>
    <name evidence="10" type="ORF">C8E89_10485</name>
</gene>
<dbReference type="Gene3D" id="1.10.287.70">
    <property type="match status" value="1"/>
</dbReference>
<feature type="domain" description="Potassium channel" evidence="9">
    <location>
        <begin position="130"/>
        <end position="203"/>
    </location>
</feature>
<reference evidence="10 11" key="2">
    <citation type="submission" date="2018-06" db="EMBL/GenBank/DDBJ databases">
        <title>Sequencing of bacterial isolates from soil warming experiment in Harvard Forest, Massachusetts, USA.</title>
        <authorList>
            <person name="Deangelis K.PhD."/>
        </authorList>
    </citation>
    <scope>NUCLEOTIDE SEQUENCE [LARGE SCALE GENOMIC DNA]</scope>
    <source>
        <strain evidence="10 11">GAS496</strain>
    </source>
</reference>
<dbReference type="EMBL" id="QJJU01000004">
    <property type="protein sequence ID" value="PXX10289.1"/>
    <property type="molecule type" value="Genomic_DNA"/>
</dbReference>
<keyword evidence="6 8" id="KW-0472">Membrane</keyword>
<dbReference type="PANTHER" id="PTHR11537:SF254">
    <property type="entry name" value="POTASSIUM VOLTAGE-GATED CHANNEL PROTEIN SHAB"/>
    <property type="match status" value="1"/>
</dbReference>
<proteinExistence type="predicted"/>
<dbReference type="SUPFAM" id="SSF81324">
    <property type="entry name" value="Voltage-gated potassium channels"/>
    <property type="match status" value="1"/>
</dbReference>